<dbReference type="Pfam" id="PF00014">
    <property type="entry name" value="Kunitz_BPTI"/>
    <property type="match status" value="1"/>
</dbReference>
<name>A0AAW1Q3Z3_9CHLO</name>
<dbReference type="InterPro" id="IPR020901">
    <property type="entry name" value="Prtase_inh_Kunz-CS"/>
</dbReference>
<dbReference type="SUPFAM" id="SSF57362">
    <property type="entry name" value="BPTI-like"/>
    <property type="match status" value="1"/>
</dbReference>
<dbReference type="GO" id="GO:0005615">
    <property type="term" value="C:extracellular space"/>
    <property type="evidence" value="ECO:0007669"/>
    <property type="project" value="TreeGrafter"/>
</dbReference>
<evidence type="ECO:0000313" key="8">
    <source>
        <dbReference type="EMBL" id="KAK9815527.1"/>
    </source>
</evidence>
<keyword evidence="4" id="KW-0804">Transcription</keyword>
<accession>A0AAW1Q3Z3</accession>
<keyword evidence="5" id="KW-0539">Nucleus</keyword>
<dbReference type="PANTHER" id="PTHR10083:SF374">
    <property type="entry name" value="BPTI_KUNITZ INHIBITOR DOMAIN-CONTAINING PROTEIN"/>
    <property type="match status" value="1"/>
</dbReference>
<evidence type="ECO:0000259" key="6">
    <source>
        <dbReference type="PROSITE" id="PS50279"/>
    </source>
</evidence>
<dbReference type="PROSITE" id="PS51519">
    <property type="entry name" value="RWP_RK"/>
    <property type="match status" value="1"/>
</dbReference>
<dbReference type="Proteomes" id="UP001489004">
    <property type="component" value="Unassembled WGS sequence"/>
</dbReference>
<dbReference type="Gene3D" id="4.10.410.10">
    <property type="entry name" value="Pancreatic trypsin inhibitor Kunitz domain"/>
    <property type="match status" value="1"/>
</dbReference>
<evidence type="ECO:0000256" key="1">
    <source>
        <dbReference type="ARBA" id="ARBA00023015"/>
    </source>
</evidence>
<dbReference type="InterPro" id="IPR036880">
    <property type="entry name" value="Kunitz_BPTI_sf"/>
</dbReference>
<dbReference type="InterPro" id="IPR050098">
    <property type="entry name" value="TFPI/VKTCI-like"/>
</dbReference>
<dbReference type="PRINTS" id="PR00759">
    <property type="entry name" value="BASICPTASE"/>
</dbReference>
<comment type="caution">
    <text evidence="8">The sequence shown here is derived from an EMBL/GenBank/DDBJ whole genome shotgun (WGS) entry which is preliminary data.</text>
</comment>
<dbReference type="GO" id="GO:0003677">
    <property type="term" value="F:DNA binding"/>
    <property type="evidence" value="ECO:0007669"/>
    <property type="project" value="UniProtKB-KW"/>
</dbReference>
<evidence type="ECO:0008006" key="10">
    <source>
        <dbReference type="Google" id="ProtNLM"/>
    </source>
</evidence>
<dbReference type="Pfam" id="PF02042">
    <property type="entry name" value="RWP-RK"/>
    <property type="match status" value="1"/>
</dbReference>
<keyword evidence="3" id="KW-1015">Disulfide bond</keyword>
<gene>
    <name evidence="8" type="ORF">WJX72_005154</name>
</gene>
<feature type="domain" description="RWP-RK" evidence="7">
    <location>
        <begin position="1"/>
        <end position="70"/>
    </location>
</feature>
<sequence>MDLDGLRDGGYLDMPIAEAAQALGVGLSTLKNCAHDVGITRWPFRSRQSLRVIIEQTTQYIKDNKLGVQGSEQEQQLLDALHAELQDVGTGRTPCLSSTIKRYRQWIFKLNHLQKKEPRMQLRFCPCVRFAAVVGGELPGIGGTSGGSCRADYVTVKLANATLPYYGNNHTAFHIHKDGYVFFNESDALAPLACLQMAKFFNADRITALCTDFNSSTTDNAPPALPPPGAHPALRDLRGHQGAKGCFTNAPMIVQAQLFFDGTITLAWDKGTPCQAAVGLSNGKLATLTEDMSTFVCSSPPPPFPPPPPAPLPAGCFYNAAGSPSGAYGLDNSIGYGSYTCMGPELVTLQTPLPPVFLFEGHTTSTYQGLVVANGASGFTNTPSSPNGPGAYGTSTSGYGGSQSTSGSYGGYSAAGQGSTLALCAAPMARGLCSSSWQRWFFDGASGSCKQFTFSGCAGNMNNFESRAACLNACQLPNSGPLPLPPAAGSGSTADLTYSTSSASAWLSGTGKGKVGPGAVEVENLRFDASKLQPGRYSAPVSLATNDRRNSLQSLEADLYYFCGRVAPQPTATQLATSLNITQLSQSPPASWTAAEVDPSDLADLQAALKQLHGITWAYFELEVTVNSAVVDLLPSNIVGSADPGILSILPNPKYGPMCSAWVVRGVMPLSDFWETTNTTVSLTVAGLQTYTGADVPAAVATREIDHWPICTLYAVDMAFNGDTGLVTDKSSAELVLACSEQLRGLCTDCVTANGTAGAAGAPYVKYINQVEGSINYYHIVVAWQRGVYYGPVTVEVDCGATDSKGNKMASLDPLHFAVARDALMRASAYKLVKAPVMGAVPTRLMTPTDPTMPSMAMAPGPSAAGAMPLGLMA</sequence>
<evidence type="ECO:0000256" key="4">
    <source>
        <dbReference type="ARBA" id="ARBA00023163"/>
    </source>
</evidence>
<evidence type="ECO:0000313" key="9">
    <source>
        <dbReference type="Proteomes" id="UP001489004"/>
    </source>
</evidence>
<evidence type="ECO:0000259" key="7">
    <source>
        <dbReference type="PROSITE" id="PS51519"/>
    </source>
</evidence>
<proteinExistence type="predicted"/>
<evidence type="ECO:0000256" key="3">
    <source>
        <dbReference type="ARBA" id="ARBA00023157"/>
    </source>
</evidence>
<dbReference type="PROSITE" id="PS50279">
    <property type="entry name" value="BPTI_KUNITZ_2"/>
    <property type="match status" value="1"/>
</dbReference>
<dbReference type="GO" id="GO:0004867">
    <property type="term" value="F:serine-type endopeptidase inhibitor activity"/>
    <property type="evidence" value="ECO:0007669"/>
    <property type="project" value="InterPro"/>
</dbReference>
<dbReference type="CDD" id="cd00109">
    <property type="entry name" value="Kunitz-type"/>
    <property type="match status" value="1"/>
</dbReference>
<dbReference type="PROSITE" id="PS00280">
    <property type="entry name" value="BPTI_KUNITZ_1"/>
    <property type="match status" value="1"/>
</dbReference>
<dbReference type="SMART" id="SM00131">
    <property type="entry name" value="KU"/>
    <property type="match status" value="1"/>
</dbReference>
<dbReference type="AlphaFoldDB" id="A0AAW1Q3Z3"/>
<keyword evidence="9" id="KW-1185">Reference proteome</keyword>
<reference evidence="8 9" key="1">
    <citation type="journal article" date="2024" name="Nat. Commun.">
        <title>Phylogenomics reveals the evolutionary origins of lichenization in chlorophyte algae.</title>
        <authorList>
            <person name="Puginier C."/>
            <person name="Libourel C."/>
            <person name="Otte J."/>
            <person name="Skaloud P."/>
            <person name="Haon M."/>
            <person name="Grisel S."/>
            <person name="Petersen M."/>
            <person name="Berrin J.G."/>
            <person name="Delaux P.M."/>
            <person name="Dal Grande F."/>
            <person name="Keller J."/>
        </authorList>
    </citation>
    <scope>NUCLEOTIDE SEQUENCE [LARGE SCALE GENOMIC DNA]</scope>
    <source>
        <strain evidence="8 9">SAG 2043</strain>
    </source>
</reference>
<evidence type="ECO:0000256" key="5">
    <source>
        <dbReference type="ARBA" id="ARBA00023242"/>
    </source>
</evidence>
<feature type="domain" description="BPTI/Kunitz inhibitor" evidence="6">
    <location>
        <begin position="424"/>
        <end position="474"/>
    </location>
</feature>
<protein>
    <recommendedName>
        <fullName evidence="10">RWP-RK domain-containing protein</fullName>
    </recommendedName>
</protein>
<keyword evidence="2" id="KW-0238">DNA-binding</keyword>
<evidence type="ECO:0000256" key="2">
    <source>
        <dbReference type="ARBA" id="ARBA00023125"/>
    </source>
</evidence>
<organism evidence="8 9">
    <name type="scientific">[Myrmecia] bisecta</name>
    <dbReference type="NCBI Taxonomy" id="41462"/>
    <lineage>
        <taxon>Eukaryota</taxon>
        <taxon>Viridiplantae</taxon>
        <taxon>Chlorophyta</taxon>
        <taxon>core chlorophytes</taxon>
        <taxon>Trebouxiophyceae</taxon>
        <taxon>Trebouxiales</taxon>
        <taxon>Trebouxiaceae</taxon>
        <taxon>Myrmecia</taxon>
    </lineage>
</organism>
<dbReference type="InterPro" id="IPR003035">
    <property type="entry name" value="RWP-RK_dom"/>
</dbReference>
<dbReference type="InterPro" id="IPR002223">
    <property type="entry name" value="Kunitz_BPTI"/>
</dbReference>
<dbReference type="EMBL" id="JALJOR010000006">
    <property type="protein sequence ID" value="KAK9815527.1"/>
    <property type="molecule type" value="Genomic_DNA"/>
</dbReference>
<dbReference type="PANTHER" id="PTHR10083">
    <property type="entry name" value="KUNITZ-TYPE PROTEASE INHIBITOR-RELATED"/>
    <property type="match status" value="1"/>
</dbReference>
<keyword evidence="1" id="KW-0805">Transcription regulation</keyword>